<evidence type="ECO:0000256" key="1">
    <source>
        <dbReference type="SAM" id="Phobius"/>
    </source>
</evidence>
<keyword evidence="4" id="KW-1185">Reference proteome</keyword>
<sequence>MKDIYMSLTGFMFLLQPVLMLSLNSDNSTNIRSTLPYRVQYGIDIEKYYYEILFHCYVSVFSHMLILASINLIYTSFIQHACGLFSVIGPIILLIWKDNRKYKCSLKVPFISKCNVKRFFYVWIISNLFLVSTSLIQCITI</sequence>
<reference evidence="3 4" key="1">
    <citation type="journal article" date="2024" name="Ann. Entomol. Soc. Am.">
        <title>Genomic analyses of the southern and eastern yellowjacket wasps (Hymenoptera: Vespidae) reveal evolutionary signatures of social life.</title>
        <authorList>
            <person name="Catto M.A."/>
            <person name="Caine P.B."/>
            <person name="Orr S.E."/>
            <person name="Hunt B.G."/>
            <person name="Goodisman M.A.D."/>
        </authorList>
    </citation>
    <scope>NUCLEOTIDE SEQUENCE [LARGE SCALE GENOMIC DNA]</scope>
    <source>
        <strain evidence="3">233</strain>
        <tissue evidence="3">Head and thorax</tissue>
    </source>
</reference>
<comment type="caution">
    <text evidence="3">The sequence shown here is derived from an EMBL/GenBank/DDBJ whole genome shotgun (WGS) entry which is preliminary data.</text>
</comment>
<dbReference type="AlphaFoldDB" id="A0ABD2B3J1"/>
<feature type="chain" id="PRO_5044892806" evidence="2">
    <location>
        <begin position="21"/>
        <end position="141"/>
    </location>
</feature>
<keyword evidence="1" id="KW-0812">Transmembrane</keyword>
<feature type="transmembrane region" description="Helical" evidence="1">
    <location>
        <begin position="48"/>
        <end position="70"/>
    </location>
</feature>
<name>A0ABD2B3J1_VESSQ</name>
<feature type="signal peptide" evidence="2">
    <location>
        <begin position="1"/>
        <end position="20"/>
    </location>
</feature>
<keyword evidence="1" id="KW-0472">Membrane</keyword>
<keyword evidence="2" id="KW-0732">Signal</keyword>
<proteinExistence type="predicted"/>
<keyword evidence="1" id="KW-1133">Transmembrane helix</keyword>
<gene>
    <name evidence="3" type="ORF">V1478_007549</name>
</gene>
<accession>A0ABD2B3J1</accession>
<feature type="transmembrane region" description="Helical" evidence="1">
    <location>
        <begin position="119"/>
        <end position="139"/>
    </location>
</feature>
<feature type="transmembrane region" description="Helical" evidence="1">
    <location>
        <begin position="77"/>
        <end position="96"/>
    </location>
</feature>
<evidence type="ECO:0000313" key="4">
    <source>
        <dbReference type="Proteomes" id="UP001607302"/>
    </source>
</evidence>
<evidence type="ECO:0000256" key="2">
    <source>
        <dbReference type="SAM" id="SignalP"/>
    </source>
</evidence>
<organism evidence="3 4">
    <name type="scientific">Vespula squamosa</name>
    <name type="common">Southern yellow jacket</name>
    <name type="synonym">Wasp</name>
    <dbReference type="NCBI Taxonomy" id="30214"/>
    <lineage>
        <taxon>Eukaryota</taxon>
        <taxon>Metazoa</taxon>
        <taxon>Ecdysozoa</taxon>
        <taxon>Arthropoda</taxon>
        <taxon>Hexapoda</taxon>
        <taxon>Insecta</taxon>
        <taxon>Pterygota</taxon>
        <taxon>Neoptera</taxon>
        <taxon>Endopterygota</taxon>
        <taxon>Hymenoptera</taxon>
        <taxon>Apocrita</taxon>
        <taxon>Aculeata</taxon>
        <taxon>Vespoidea</taxon>
        <taxon>Vespidae</taxon>
        <taxon>Vespinae</taxon>
        <taxon>Vespula</taxon>
    </lineage>
</organism>
<dbReference type="EMBL" id="JAUDFV010000133">
    <property type="protein sequence ID" value="KAL2727271.1"/>
    <property type="molecule type" value="Genomic_DNA"/>
</dbReference>
<dbReference type="Proteomes" id="UP001607302">
    <property type="component" value="Unassembled WGS sequence"/>
</dbReference>
<evidence type="ECO:0000313" key="3">
    <source>
        <dbReference type="EMBL" id="KAL2727271.1"/>
    </source>
</evidence>
<protein>
    <submittedName>
        <fullName evidence="3">Odorant receptor 13a-like</fullName>
    </submittedName>
</protein>